<evidence type="ECO:0000256" key="1">
    <source>
        <dbReference type="ARBA" id="ARBA00004141"/>
    </source>
</evidence>
<accession>A0A6I4UUF2</accession>
<dbReference type="PROSITE" id="PS50850">
    <property type="entry name" value="MFS"/>
    <property type="match status" value="1"/>
</dbReference>
<proteinExistence type="predicted"/>
<dbReference type="CDD" id="cd17365">
    <property type="entry name" value="MFS_PcaK_like"/>
    <property type="match status" value="1"/>
</dbReference>
<keyword evidence="2 5" id="KW-0812">Transmembrane</keyword>
<dbReference type="Proteomes" id="UP000469159">
    <property type="component" value="Unassembled WGS sequence"/>
</dbReference>
<dbReference type="GO" id="GO:0046943">
    <property type="term" value="F:carboxylic acid transmembrane transporter activity"/>
    <property type="evidence" value="ECO:0007669"/>
    <property type="project" value="TreeGrafter"/>
</dbReference>
<feature type="transmembrane region" description="Helical" evidence="5">
    <location>
        <begin position="381"/>
        <end position="400"/>
    </location>
</feature>
<protein>
    <submittedName>
        <fullName evidence="7">MFS transporter</fullName>
    </submittedName>
</protein>
<feature type="transmembrane region" description="Helical" evidence="5">
    <location>
        <begin position="312"/>
        <end position="336"/>
    </location>
</feature>
<sequence>MAHAAQSVERGRGGALHFSLILLALVVEGFDLQAANFAAPDLVESFGLERAQVGPFLSASLVGVLVGAAFVGPLGDRMGRKRLIVACCVAYGLLSLIAAAAQSLGQLIVLRFLIGVGLGGVLPNAIALAGELASPARRARAMGLVGIGITLGGVLAGIVAARLIPSYGWQSLFVVGGILPFAIALVLAVFLPESPALAREARPETRPQTRPGPRALFKNGARGRTLAIWLIFACVLMNVYLLSGWIPLLMSDSGFSPAQAAWIGSAYHAGGVVGGVIASLLLGRLRWPVVVLFAGLAGASLVALGAREWSTFAITALIILVGLLVTGTQNAINGAAGDSYPTALRATGLGWAFGIGRLGSIAGPLVGSLAIMVGLTDPRDLFFVAVAPMLVAALAAAWLARAMKANPSTLEER</sequence>
<keyword evidence="8" id="KW-1185">Reference proteome</keyword>
<dbReference type="SUPFAM" id="SSF103473">
    <property type="entry name" value="MFS general substrate transporter"/>
    <property type="match status" value="1"/>
</dbReference>
<evidence type="ECO:0000256" key="2">
    <source>
        <dbReference type="ARBA" id="ARBA00022692"/>
    </source>
</evidence>
<feature type="transmembrane region" description="Helical" evidence="5">
    <location>
        <begin position="289"/>
        <end position="306"/>
    </location>
</feature>
<dbReference type="InterPro" id="IPR005829">
    <property type="entry name" value="Sugar_transporter_CS"/>
</dbReference>
<feature type="transmembrane region" description="Helical" evidence="5">
    <location>
        <begin position="108"/>
        <end position="129"/>
    </location>
</feature>
<feature type="transmembrane region" description="Helical" evidence="5">
    <location>
        <begin position="226"/>
        <end position="248"/>
    </location>
</feature>
<keyword evidence="4 5" id="KW-0472">Membrane</keyword>
<dbReference type="PANTHER" id="PTHR23508:SF10">
    <property type="entry name" value="CARBOXYLIC ACID TRANSPORTER PROTEIN HOMOLOG"/>
    <property type="match status" value="1"/>
</dbReference>
<dbReference type="PANTHER" id="PTHR23508">
    <property type="entry name" value="CARBOXYLIC ACID TRANSPORTER PROTEIN HOMOLOG"/>
    <property type="match status" value="1"/>
</dbReference>
<keyword evidence="3 5" id="KW-1133">Transmembrane helix</keyword>
<dbReference type="InterPro" id="IPR036259">
    <property type="entry name" value="MFS_trans_sf"/>
</dbReference>
<dbReference type="EMBL" id="WTYK01000002">
    <property type="protein sequence ID" value="MXP41153.1"/>
    <property type="molecule type" value="Genomic_DNA"/>
</dbReference>
<gene>
    <name evidence="7" type="ORF">GRI75_05770</name>
</gene>
<evidence type="ECO:0000259" key="6">
    <source>
        <dbReference type="PROSITE" id="PS50850"/>
    </source>
</evidence>
<evidence type="ECO:0000313" key="7">
    <source>
        <dbReference type="EMBL" id="MXP41153.1"/>
    </source>
</evidence>
<dbReference type="RefSeq" id="WP_160745980.1">
    <property type="nucleotide sequence ID" value="NZ_WTYK01000002.1"/>
</dbReference>
<dbReference type="OrthoDB" id="9800416at2"/>
<feature type="transmembrane region" description="Helical" evidence="5">
    <location>
        <begin position="53"/>
        <end position="71"/>
    </location>
</feature>
<dbReference type="Pfam" id="PF07690">
    <property type="entry name" value="MFS_1"/>
    <property type="match status" value="1"/>
</dbReference>
<feature type="domain" description="Major facilitator superfamily (MFS) profile" evidence="6">
    <location>
        <begin position="17"/>
        <end position="404"/>
    </location>
</feature>
<feature type="transmembrane region" description="Helical" evidence="5">
    <location>
        <begin position="141"/>
        <end position="161"/>
    </location>
</feature>
<dbReference type="InterPro" id="IPR020846">
    <property type="entry name" value="MFS_dom"/>
</dbReference>
<dbReference type="AlphaFoldDB" id="A0A6I4UUF2"/>
<evidence type="ECO:0000256" key="3">
    <source>
        <dbReference type="ARBA" id="ARBA00022989"/>
    </source>
</evidence>
<feature type="transmembrane region" description="Helical" evidence="5">
    <location>
        <begin position="83"/>
        <end position="102"/>
    </location>
</feature>
<evidence type="ECO:0000313" key="8">
    <source>
        <dbReference type="Proteomes" id="UP000469159"/>
    </source>
</evidence>
<name>A0A6I4UUF2_9SPHN</name>
<dbReference type="Gene3D" id="1.20.1250.20">
    <property type="entry name" value="MFS general substrate transporter like domains"/>
    <property type="match status" value="1"/>
</dbReference>
<dbReference type="PROSITE" id="PS00217">
    <property type="entry name" value="SUGAR_TRANSPORT_2"/>
    <property type="match status" value="1"/>
</dbReference>
<feature type="transmembrane region" description="Helical" evidence="5">
    <location>
        <begin position="348"/>
        <end position="375"/>
    </location>
</feature>
<feature type="transmembrane region" description="Helical" evidence="5">
    <location>
        <begin position="260"/>
        <end position="282"/>
    </location>
</feature>
<reference evidence="7 8" key="1">
    <citation type="submission" date="2019-12" db="EMBL/GenBank/DDBJ databases">
        <title>Genomic-based taxomic classification of the family Erythrobacteraceae.</title>
        <authorList>
            <person name="Xu L."/>
        </authorList>
    </citation>
    <scope>NUCLEOTIDE SEQUENCE [LARGE SCALE GENOMIC DNA]</scope>
    <source>
        <strain evidence="7 8">MCCC 1K02066</strain>
    </source>
</reference>
<dbReference type="InterPro" id="IPR011701">
    <property type="entry name" value="MFS"/>
</dbReference>
<dbReference type="GO" id="GO:0005886">
    <property type="term" value="C:plasma membrane"/>
    <property type="evidence" value="ECO:0007669"/>
    <property type="project" value="TreeGrafter"/>
</dbReference>
<comment type="subcellular location">
    <subcellularLocation>
        <location evidence="1">Membrane</location>
        <topology evidence="1">Multi-pass membrane protein</topology>
    </subcellularLocation>
</comment>
<evidence type="ECO:0000256" key="4">
    <source>
        <dbReference type="ARBA" id="ARBA00023136"/>
    </source>
</evidence>
<comment type="caution">
    <text evidence="7">The sequence shown here is derived from an EMBL/GenBank/DDBJ whole genome shotgun (WGS) entry which is preliminary data.</text>
</comment>
<evidence type="ECO:0000256" key="5">
    <source>
        <dbReference type="SAM" id="Phobius"/>
    </source>
</evidence>
<organism evidence="7 8">
    <name type="scientific">Croceibacterium soli</name>
    <dbReference type="NCBI Taxonomy" id="1739690"/>
    <lineage>
        <taxon>Bacteria</taxon>
        <taxon>Pseudomonadati</taxon>
        <taxon>Pseudomonadota</taxon>
        <taxon>Alphaproteobacteria</taxon>
        <taxon>Sphingomonadales</taxon>
        <taxon>Erythrobacteraceae</taxon>
        <taxon>Croceibacterium</taxon>
    </lineage>
</organism>
<feature type="transmembrane region" description="Helical" evidence="5">
    <location>
        <begin position="167"/>
        <end position="191"/>
    </location>
</feature>